<feature type="transmembrane region" description="Helical" evidence="2">
    <location>
        <begin position="31"/>
        <end position="58"/>
    </location>
</feature>
<accession>A0A521FV43</accession>
<evidence type="ECO:0000256" key="2">
    <source>
        <dbReference type="SAM" id="Phobius"/>
    </source>
</evidence>
<dbReference type="EMBL" id="FXTJ01000016">
    <property type="protein sequence ID" value="SMO99430.1"/>
    <property type="molecule type" value="Genomic_DNA"/>
</dbReference>
<keyword evidence="2" id="KW-0812">Transmembrane</keyword>
<sequence>MTENRTPYPVRVDASLDAPSRGLWLVKWLLLIPHLVVLVFLWLAFWVVGVIAFFAILFTGRYPRGLFDFNVGVMRWSWRVHYYGYGANGTDRYPPFTLAEVPDYPAHLDVAYPERLSRGLIFVKWLLAIPHYLVLAVFVGGGLWLGTDAATDGTDGWGDIWGAVGGLVGLLVLIAAIVLLFTGRYPVPLYDFVLGMDRWALRVAAYTALMVDPYPPFRLDQGGTDPGSVRAAPVGPPPTGMPVAPPPTSPAPAR</sequence>
<evidence type="ECO:0008006" key="5">
    <source>
        <dbReference type="Google" id="ProtNLM"/>
    </source>
</evidence>
<organism evidence="3 4">
    <name type="scientific">Geodermatophilus aquaeductus</name>
    <dbReference type="NCBI Taxonomy" id="1564161"/>
    <lineage>
        <taxon>Bacteria</taxon>
        <taxon>Bacillati</taxon>
        <taxon>Actinomycetota</taxon>
        <taxon>Actinomycetes</taxon>
        <taxon>Geodermatophilales</taxon>
        <taxon>Geodermatophilaceae</taxon>
        <taxon>Geodermatophilus</taxon>
    </lineage>
</organism>
<gene>
    <name evidence="3" type="ORF">SAMN06273567_11672</name>
</gene>
<feature type="transmembrane region" description="Helical" evidence="2">
    <location>
        <begin position="125"/>
        <end position="145"/>
    </location>
</feature>
<dbReference type="RefSeq" id="WP_142461018.1">
    <property type="nucleotide sequence ID" value="NZ_FXTJ01000016.1"/>
</dbReference>
<proteinExistence type="predicted"/>
<keyword evidence="2" id="KW-0472">Membrane</keyword>
<evidence type="ECO:0000313" key="4">
    <source>
        <dbReference type="Proteomes" id="UP000317484"/>
    </source>
</evidence>
<feature type="region of interest" description="Disordered" evidence="1">
    <location>
        <begin position="221"/>
        <end position="254"/>
    </location>
</feature>
<feature type="compositionally biased region" description="Pro residues" evidence="1">
    <location>
        <begin position="234"/>
        <end position="254"/>
    </location>
</feature>
<evidence type="ECO:0000313" key="3">
    <source>
        <dbReference type="EMBL" id="SMO99430.1"/>
    </source>
</evidence>
<evidence type="ECO:0000256" key="1">
    <source>
        <dbReference type="SAM" id="MobiDB-lite"/>
    </source>
</evidence>
<dbReference type="AlphaFoldDB" id="A0A521FV43"/>
<protein>
    <recommendedName>
        <fullName evidence="5">DUF4389 domain-containing protein</fullName>
    </recommendedName>
</protein>
<keyword evidence="2" id="KW-1133">Transmembrane helix</keyword>
<keyword evidence="4" id="KW-1185">Reference proteome</keyword>
<feature type="transmembrane region" description="Helical" evidence="2">
    <location>
        <begin position="160"/>
        <end position="181"/>
    </location>
</feature>
<name>A0A521FV43_9ACTN</name>
<dbReference type="Pfam" id="PF14333">
    <property type="entry name" value="DUF4389"/>
    <property type="match status" value="2"/>
</dbReference>
<dbReference type="Proteomes" id="UP000317484">
    <property type="component" value="Unassembled WGS sequence"/>
</dbReference>
<dbReference type="InterPro" id="IPR025498">
    <property type="entry name" value="DUF4389"/>
</dbReference>
<reference evidence="3 4" key="1">
    <citation type="submission" date="2017-05" db="EMBL/GenBank/DDBJ databases">
        <authorList>
            <person name="Varghese N."/>
            <person name="Submissions S."/>
        </authorList>
    </citation>
    <scope>NUCLEOTIDE SEQUENCE [LARGE SCALE GENOMIC DNA]</scope>
    <source>
        <strain evidence="3 4">DSM 46834</strain>
    </source>
</reference>